<accession>A0A3A9AEC8</accession>
<protein>
    <submittedName>
        <fullName evidence="2">DUF262 domain-containing protein</fullName>
    </submittedName>
</protein>
<keyword evidence="3" id="KW-1185">Reference proteome</keyword>
<evidence type="ECO:0000313" key="2">
    <source>
        <dbReference type="EMBL" id="RKI89747.1"/>
    </source>
</evidence>
<dbReference type="Proteomes" id="UP000280696">
    <property type="component" value="Unassembled WGS sequence"/>
</dbReference>
<dbReference type="Pfam" id="PF03235">
    <property type="entry name" value="GmrSD_N"/>
    <property type="match status" value="1"/>
</dbReference>
<proteinExistence type="predicted"/>
<comment type="caution">
    <text evidence="2">The sequence shown here is derived from an EMBL/GenBank/DDBJ whole genome shotgun (WGS) entry which is preliminary data.</text>
</comment>
<sequence length="561" mass="65443">MDSRDSKEFILDQTTIKKLLTIYKLKIPDFQRSFVWKQAKKQQLLDSLFRGFPIGAITLYEDKNAYYIIDGLQRINTLNQYLSRPSAVIPFSKFYDKIERELEEFLKRYNLKTGKNQVKNRIKEWYEKLNSLYEYEKVSILYGILHDENSDVADDFEVLSLVEELLDILKENIEIKHDDIALIIYKGDKNDLPDLFKNINTGSIALSQYEILQSVWKEYTLDKNVLHKTCEAFNRELELIRNDYEIDAVKEAGEFDIFKNIVGLNHLICCNPDCDLIFKFSGLKKLSDPVKVGNKIKKYYENDSIGFEIYSTLICGAPNKIVKAVDTIFDKSHDKEKITLFIQKLNEIIVKAIDSFICEMRNSQYEVIESKYHSLYVLAGIVFAQYDIDGNHLWIKETKLNKDILSSCLNLEEHIKNRWFIDENRQVGFFNIKIQELTGLRSKEQKSGKQNTSGDYAVGDGVLRLRIDGQLVQGYTVKEFYGKVFEVLDGKQVNFERYVPYATGKKRYLINRENQHITGAPFVSPIKTKGYYVETHKSKMGAVNDMYHFLEKVGVRVEYIM</sequence>
<dbReference type="InterPro" id="IPR004919">
    <property type="entry name" value="GmrSD_N"/>
</dbReference>
<dbReference type="RefSeq" id="WP_120471395.1">
    <property type="nucleotide sequence ID" value="NZ_RAYQ01000019.1"/>
</dbReference>
<dbReference type="EMBL" id="RAYQ01000019">
    <property type="protein sequence ID" value="RKI89747.1"/>
    <property type="molecule type" value="Genomic_DNA"/>
</dbReference>
<organism evidence="2 3">
    <name type="scientific">Parablautia intestinalis</name>
    <dbReference type="NCBI Taxonomy" id="2320100"/>
    <lineage>
        <taxon>Bacteria</taxon>
        <taxon>Bacillati</taxon>
        <taxon>Bacillota</taxon>
        <taxon>Clostridia</taxon>
        <taxon>Lachnospirales</taxon>
        <taxon>Lachnospiraceae</taxon>
        <taxon>Parablautia</taxon>
    </lineage>
</organism>
<dbReference type="AlphaFoldDB" id="A0A3A9AEC8"/>
<gene>
    <name evidence="2" type="ORF">D7V94_16280</name>
</gene>
<evidence type="ECO:0000313" key="3">
    <source>
        <dbReference type="Proteomes" id="UP000280696"/>
    </source>
</evidence>
<reference evidence="2 3" key="1">
    <citation type="submission" date="2018-09" db="EMBL/GenBank/DDBJ databases">
        <title>Murine metabolic-syndrome-specific gut microbial biobank.</title>
        <authorList>
            <person name="Liu C."/>
        </authorList>
    </citation>
    <scope>NUCLEOTIDE SEQUENCE [LARGE SCALE GENOMIC DNA]</scope>
    <source>
        <strain evidence="2 3">0.1xD8-82</strain>
    </source>
</reference>
<dbReference type="OrthoDB" id="9798761at2"/>
<feature type="domain" description="GmrSD restriction endonucleases N-terminal" evidence="1">
    <location>
        <begin position="17"/>
        <end position="214"/>
    </location>
</feature>
<dbReference type="PANTHER" id="PTHR37292:SF2">
    <property type="entry name" value="DUF262 DOMAIN-CONTAINING PROTEIN"/>
    <property type="match status" value="1"/>
</dbReference>
<name>A0A3A9AEC8_9FIRM</name>
<evidence type="ECO:0000259" key="1">
    <source>
        <dbReference type="Pfam" id="PF03235"/>
    </source>
</evidence>
<dbReference type="PANTHER" id="PTHR37292">
    <property type="entry name" value="VNG6097C"/>
    <property type="match status" value="1"/>
</dbReference>